<evidence type="ECO:0000259" key="13">
    <source>
        <dbReference type="Pfam" id="PF08264"/>
    </source>
</evidence>
<dbReference type="FunFam" id="3.40.50.620:FF:000003">
    <property type="entry name" value="Leucine--tRNA ligase"/>
    <property type="match status" value="1"/>
</dbReference>
<keyword evidence="6 11" id="KW-0067">ATP-binding</keyword>
<dbReference type="Proteomes" id="UP000808761">
    <property type="component" value="Unassembled WGS sequence"/>
</dbReference>
<evidence type="ECO:0000256" key="6">
    <source>
        <dbReference type="ARBA" id="ARBA00022840"/>
    </source>
</evidence>
<dbReference type="Pfam" id="PF00133">
    <property type="entry name" value="tRNA-synt_1"/>
    <property type="match status" value="1"/>
</dbReference>
<dbReference type="PANTHER" id="PTHR43740:SF2">
    <property type="entry name" value="LEUCINE--TRNA LIGASE, MITOCHONDRIAL"/>
    <property type="match status" value="1"/>
</dbReference>
<feature type="domain" description="Aminoacyl-tRNA synthetase class Ia" evidence="12">
    <location>
        <begin position="418"/>
        <end position="619"/>
    </location>
</feature>
<dbReference type="GO" id="GO:0002161">
    <property type="term" value="F:aminoacyl-tRNA deacylase activity"/>
    <property type="evidence" value="ECO:0007669"/>
    <property type="project" value="InterPro"/>
</dbReference>
<dbReference type="InterPro" id="IPR001412">
    <property type="entry name" value="aa-tRNA-synth_I_CS"/>
</dbReference>
<dbReference type="SUPFAM" id="SSF50677">
    <property type="entry name" value="ValRS/IleRS/LeuRS editing domain"/>
    <property type="match status" value="1"/>
</dbReference>
<evidence type="ECO:0000256" key="3">
    <source>
        <dbReference type="ARBA" id="ARBA00022490"/>
    </source>
</evidence>
<comment type="catalytic activity">
    <reaction evidence="9">
        <text>tRNA(Leu) + L-leucine + ATP = L-leucyl-tRNA(Leu) + AMP + diphosphate</text>
        <dbReference type="Rhea" id="RHEA:11688"/>
        <dbReference type="Rhea" id="RHEA-COMP:9613"/>
        <dbReference type="Rhea" id="RHEA-COMP:9622"/>
        <dbReference type="ChEBI" id="CHEBI:30616"/>
        <dbReference type="ChEBI" id="CHEBI:33019"/>
        <dbReference type="ChEBI" id="CHEBI:57427"/>
        <dbReference type="ChEBI" id="CHEBI:78442"/>
        <dbReference type="ChEBI" id="CHEBI:78494"/>
        <dbReference type="ChEBI" id="CHEBI:456215"/>
        <dbReference type="EC" id="6.1.1.4"/>
    </reaction>
</comment>
<dbReference type="InterPro" id="IPR025709">
    <property type="entry name" value="Leu_tRNA-synth_edit"/>
</dbReference>
<dbReference type="GO" id="GO:0005524">
    <property type="term" value="F:ATP binding"/>
    <property type="evidence" value="ECO:0007669"/>
    <property type="project" value="UniProtKB-KW"/>
</dbReference>
<evidence type="ECO:0000256" key="10">
    <source>
        <dbReference type="NCBIfam" id="TIGR00396"/>
    </source>
</evidence>
<dbReference type="PROSITE" id="PS00178">
    <property type="entry name" value="AA_TRNA_LIGASE_I"/>
    <property type="match status" value="1"/>
</dbReference>
<feature type="domain" description="Leucyl-tRNA synthetase editing" evidence="15">
    <location>
        <begin position="219"/>
        <end position="404"/>
    </location>
</feature>
<feature type="domain" description="Methionyl/Valyl/Leucyl/Isoleucyl-tRNA synthetase anticodon-binding" evidence="13">
    <location>
        <begin position="674"/>
        <end position="806"/>
    </location>
</feature>
<dbReference type="Gene3D" id="1.10.730.10">
    <property type="entry name" value="Isoleucyl-tRNA Synthetase, Domain 1"/>
    <property type="match status" value="2"/>
</dbReference>
<dbReference type="InterPro" id="IPR015413">
    <property type="entry name" value="Methionyl/Leucyl_tRNA_Synth"/>
</dbReference>
<sequence length="843" mass="96552">SYNPSEIEPRWQAEWESQKLFLTNEQTGRPKYYDLVMFPYPSGNLHMGHVRHYAIGDVIARCKRMRGFEVLHPIGWDAFGLPAENAAIKNQTHPAAWTDKCLERMRKQLNGLGISYDWSREINTSKEDYYKWTQWMFLLMHQRGLAYRKKATVNWCPKCETVLANEQVVKDHRCWRCETKVEEKELEQWFLKITAYAEQLLNDIEKLSGWPEPVKIMQRNWIGKSEGVEIKFEIKTHPLSLSIYTTRPDTLFGVTYMVLAPEHPLALQLAQGTPHEKEVLQYIEKVKHESTHERAVSAAKDGVFTGGFAINPANGEEVPIWIADYVLMEYGTGAVMAVPAHDQRDFEFARRNNLPIKIVICPNYPEPVCPVLEKAFEDEGRMVDSGPFNGQKSSEALRAIGDWLVEKGAGKWKVNYKLRDWLVSRQRYWGAPIPIIYCKMCGTVPVPEKDLPVKLPQEVKFTGEGASPLTQAEDFVNAKCPQCGMPARRETDTLDTFNCSSWYYLRYCDPHNQEKPFDMEKANQWMPVDQYIGGIEHAILHLLYSRFFAKVLCDAGWVKADEPFTNLLTQGMVIKDGAKMSKSKENVVDPDYIVEKYGADTARLFILFASPPERELEWSDQGVEGCYRFLNRVWRLVNQITNDKLQMTNEVAAKPCLPAGRLALQKEKAEQLQRKLHQTIKAVTEDIERFSFNTAIAKLMELTNVLYEYKDSNIGHCPDSVIIYLVRDPAERETLDIGHFLKLLSPFAPHLTEELWHQLGNKGSICKEPWPVYDPELAKASELTIPVQVNGKLRDTVVVPADASEEEIKAKAAASEKIKAFVAGKQIIKTIYVPRKLINLVMK</sequence>
<feature type="non-terminal residue" evidence="16">
    <location>
        <position position="1"/>
    </location>
</feature>
<dbReference type="Pfam" id="PF13603">
    <property type="entry name" value="tRNA-synt_1_2"/>
    <property type="match status" value="1"/>
</dbReference>
<dbReference type="PANTHER" id="PTHR43740">
    <property type="entry name" value="LEUCYL-TRNA SYNTHETASE"/>
    <property type="match status" value="1"/>
</dbReference>
<dbReference type="Gene3D" id="3.10.20.590">
    <property type="match status" value="1"/>
</dbReference>
<comment type="similarity">
    <text evidence="1 11">Belongs to the class-I aminoacyl-tRNA synthetase family.</text>
</comment>
<dbReference type="InterPro" id="IPR009008">
    <property type="entry name" value="Val/Leu/Ile-tRNA-synth_edit"/>
</dbReference>
<dbReference type="FunFam" id="1.10.730.10:FF:000011">
    <property type="entry name" value="Leucine--tRNA ligase chloroplastic/mitochondrial"/>
    <property type="match status" value="1"/>
</dbReference>
<keyword evidence="5 11" id="KW-0547">Nucleotide-binding</keyword>
<dbReference type="CDD" id="cd07958">
    <property type="entry name" value="Anticodon_Ia_Leu_BEm"/>
    <property type="match status" value="1"/>
</dbReference>
<reference evidence="16" key="1">
    <citation type="submission" date="2020-07" db="EMBL/GenBank/DDBJ databases">
        <title>Huge and variable diversity of episymbiotic CPR bacteria and DPANN archaea in groundwater ecosystems.</title>
        <authorList>
            <person name="He C.Y."/>
            <person name="Keren R."/>
            <person name="Whittaker M."/>
            <person name="Farag I.F."/>
            <person name="Doudna J."/>
            <person name="Cate J.H.D."/>
            <person name="Banfield J.F."/>
        </authorList>
    </citation>
    <scope>NUCLEOTIDE SEQUENCE</scope>
    <source>
        <strain evidence="16">NC_groundwater_1860_Pr3_B-0.1um_51_7</strain>
    </source>
</reference>
<dbReference type="EMBL" id="JACRKR010000139">
    <property type="protein sequence ID" value="MBI5078942.1"/>
    <property type="molecule type" value="Genomic_DNA"/>
</dbReference>
<dbReference type="SUPFAM" id="SSF47323">
    <property type="entry name" value="Anticodon-binding domain of a subclass of class I aminoacyl-tRNA synthetases"/>
    <property type="match status" value="1"/>
</dbReference>
<gene>
    <name evidence="16" type="ORF">HZB08_02860</name>
</gene>
<dbReference type="GO" id="GO:0004823">
    <property type="term" value="F:leucine-tRNA ligase activity"/>
    <property type="evidence" value="ECO:0007669"/>
    <property type="project" value="UniProtKB-UniRule"/>
</dbReference>
<dbReference type="InterPro" id="IPR002300">
    <property type="entry name" value="aa-tRNA-synth_Ia"/>
</dbReference>
<evidence type="ECO:0000259" key="15">
    <source>
        <dbReference type="Pfam" id="PF13603"/>
    </source>
</evidence>
<name>A0A9D6UKS6_UNCSA</name>
<dbReference type="InterPro" id="IPR002302">
    <property type="entry name" value="Leu-tRNA-ligase"/>
</dbReference>
<protein>
    <recommendedName>
        <fullName evidence="2 10">Leucine--tRNA ligase</fullName>
        <ecNumber evidence="2 10">6.1.1.4</ecNumber>
    </recommendedName>
</protein>
<keyword evidence="7 11" id="KW-0648">Protein biosynthesis</keyword>
<comment type="caution">
    <text evidence="16">The sequence shown here is derived from an EMBL/GenBank/DDBJ whole genome shotgun (WGS) entry which is preliminary data.</text>
</comment>
<organism evidence="16 17">
    <name type="scientific">Candidatus Saganbacteria bacterium</name>
    <dbReference type="NCBI Taxonomy" id="2575572"/>
    <lineage>
        <taxon>Bacteria</taxon>
        <taxon>Bacillati</taxon>
        <taxon>Saganbacteria</taxon>
    </lineage>
</organism>
<evidence type="ECO:0000256" key="5">
    <source>
        <dbReference type="ARBA" id="ARBA00022741"/>
    </source>
</evidence>
<evidence type="ECO:0000256" key="4">
    <source>
        <dbReference type="ARBA" id="ARBA00022598"/>
    </source>
</evidence>
<keyword evidence="4 11" id="KW-0436">Ligase</keyword>
<dbReference type="InterPro" id="IPR013155">
    <property type="entry name" value="M/V/L/I-tRNA-synth_anticd-bd"/>
</dbReference>
<dbReference type="Pfam" id="PF09334">
    <property type="entry name" value="tRNA-synt_1g"/>
    <property type="match status" value="1"/>
</dbReference>
<dbReference type="GO" id="GO:0006429">
    <property type="term" value="P:leucyl-tRNA aminoacylation"/>
    <property type="evidence" value="ECO:0007669"/>
    <property type="project" value="UniProtKB-UniRule"/>
</dbReference>
<dbReference type="FunFam" id="3.10.20.590:FF:000001">
    <property type="entry name" value="Leucine--tRNA ligase"/>
    <property type="match status" value="1"/>
</dbReference>
<dbReference type="HAMAP" id="MF_00049_B">
    <property type="entry name" value="Leu_tRNA_synth_B"/>
    <property type="match status" value="1"/>
</dbReference>
<dbReference type="InterPro" id="IPR014729">
    <property type="entry name" value="Rossmann-like_a/b/a_fold"/>
</dbReference>
<evidence type="ECO:0000313" key="17">
    <source>
        <dbReference type="Proteomes" id="UP000808761"/>
    </source>
</evidence>
<dbReference type="GO" id="GO:0005829">
    <property type="term" value="C:cytosol"/>
    <property type="evidence" value="ECO:0007669"/>
    <property type="project" value="TreeGrafter"/>
</dbReference>
<evidence type="ECO:0000259" key="14">
    <source>
        <dbReference type="Pfam" id="PF09334"/>
    </source>
</evidence>
<dbReference type="SUPFAM" id="SSF52374">
    <property type="entry name" value="Nucleotidylyl transferase"/>
    <property type="match status" value="1"/>
</dbReference>
<proteinExistence type="inferred from homology"/>
<dbReference type="CDD" id="cd00812">
    <property type="entry name" value="LeuRS_core"/>
    <property type="match status" value="1"/>
</dbReference>
<keyword evidence="8 11" id="KW-0030">Aminoacyl-tRNA synthetase</keyword>
<dbReference type="Gene3D" id="3.40.50.620">
    <property type="entry name" value="HUPs"/>
    <property type="match status" value="2"/>
</dbReference>
<keyword evidence="3" id="KW-0963">Cytoplasm</keyword>
<accession>A0A9D6UKS6</accession>
<evidence type="ECO:0000256" key="2">
    <source>
        <dbReference type="ARBA" id="ARBA00013164"/>
    </source>
</evidence>
<dbReference type="InterPro" id="IPR009080">
    <property type="entry name" value="tRNAsynth_Ia_anticodon-bd"/>
</dbReference>
<evidence type="ECO:0000256" key="9">
    <source>
        <dbReference type="ARBA" id="ARBA00047469"/>
    </source>
</evidence>
<evidence type="ECO:0000256" key="1">
    <source>
        <dbReference type="ARBA" id="ARBA00005594"/>
    </source>
</evidence>
<dbReference type="NCBIfam" id="TIGR00396">
    <property type="entry name" value="leuS_bact"/>
    <property type="match status" value="1"/>
</dbReference>
<evidence type="ECO:0000313" key="16">
    <source>
        <dbReference type="EMBL" id="MBI5078942.1"/>
    </source>
</evidence>
<dbReference type="Pfam" id="PF08264">
    <property type="entry name" value="Anticodon_1"/>
    <property type="match status" value="1"/>
</dbReference>
<evidence type="ECO:0000256" key="11">
    <source>
        <dbReference type="RuleBase" id="RU363035"/>
    </source>
</evidence>
<feature type="domain" description="Methionyl/Leucyl tRNA synthetase" evidence="14">
    <location>
        <begin position="38"/>
        <end position="180"/>
    </location>
</feature>
<dbReference type="PRINTS" id="PR00985">
    <property type="entry name" value="TRNASYNTHLEU"/>
</dbReference>
<evidence type="ECO:0000256" key="8">
    <source>
        <dbReference type="ARBA" id="ARBA00023146"/>
    </source>
</evidence>
<evidence type="ECO:0000256" key="7">
    <source>
        <dbReference type="ARBA" id="ARBA00022917"/>
    </source>
</evidence>
<dbReference type="EC" id="6.1.1.4" evidence="2 10"/>
<dbReference type="FunFam" id="3.40.50.620:FF:000100">
    <property type="entry name" value="probable leucine--tRNA ligase, mitochondrial"/>
    <property type="match status" value="1"/>
</dbReference>
<dbReference type="AlphaFoldDB" id="A0A9D6UKS6"/>
<evidence type="ECO:0000259" key="12">
    <source>
        <dbReference type="Pfam" id="PF00133"/>
    </source>
</evidence>